<comment type="subunit">
    <text evidence="3">Homotetramer.</text>
</comment>
<dbReference type="GO" id="GO:0019381">
    <property type="term" value="P:atrazine catabolic process"/>
    <property type="evidence" value="ECO:0007669"/>
    <property type="project" value="UniProtKB-UniRule"/>
</dbReference>
<comment type="similarity">
    <text evidence="1 3">Belongs to the cyclic amide hydrolase (CyAH) family.</text>
</comment>
<dbReference type="GO" id="GO:0018753">
    <property type="term" value="F:cyanuric acid amidohydrolase activity"/>
    <property type="evidence" value="ECO:0007669"/>
    <property type="project" value="UniProtKB-UniRule"/>
</dbReference>
<dbReference type="EMBL" id="NEVJ01000001">
    <property type="protein sequence ID" value="OZI26641.1"/>
    <property type="molecule type" value="Genomic_DNA"/>
</dbReference>
<feature type="active site" description="Nucleophile" evidence="3">
    <location>
        <position position="246"/>
    </location>
</feature>
<dbReference type="EC" id="3.5.2.15" evidence="3"/>
<gene>
    <name evidence="4" type="ORF">CAL26_04780</name>
</gene>
<dbReference type="OrthoDB" id="569708at2"/>
<dbReference type="HAMAP" id="MF_01989">
    <property type="entry name" value="Cyc_amidohydrol"/>
    <property type="match status" value="1"/>
</dbReference>
<keyword evidence="2 3" id="KW-0378">Hydrolase</keyword>
<evidence type="ECO:0000256" key="2">
    <source>
        <dbReference type="ARBA" id="ARBA00022801"/>
    </source>
</evidence>
<comment type="catalytic activity">
    <reaction evidence="3">
        <text>cyanurate + H2O = 1-carboxybiuret + H(+)</text>
        <dbReference type="Rhea" id="RHEA:70363"/>
        <dbReference type="ChEBI" id="CHEBI:15377"/>
        <dbReference type="ChEBI" id="CHEBI:15378"/>
        <dbReference type="ChEBI" id="CHEBI:38028"/>
        <dbReference type="ChEBI" id="CHEBI:142864"/>
        <dbReference type="EC" id="3.5.2.15"/>
    </reaction>
</comment>
<feature type="binding site" evidence="3">
    <location>
        <position position="368"/>
    </location>
    <ligand>
        <name>Mg(2+)</name>
        <dbReference type="ChEBI" id="CHEBI:18420"/>
        <note>structural</note>
    </ligand>
</feature>
<dbReference type="RefSeq" id="WP_094845735.1">
    <property type="nucleotide sequence ID" value="NZ_NEVJ01000001.1"/>
</dbReference>
<evidence type="ECO:0000313" key="4">
    <source>
        <dbReference type="EMBL" id="OZI26641.1"/>
    </source>
</evidence>
<reference evidence="4" key="1">
    <citation type="submission" date="2017-05" db="EMBL/GenBank/DDBJ databases">
        <title>Complete and WGS of Bordetella genogroups.</title>
        <authorList>
            <person name="Spilker T."/>
            <person name="Lipuma J."/>
        </authorList>
    </citation>
    <scope>NUCLEOTIDE SEQUENCE</scope>
    <source>
        <strain evidence="4">AU21707</strain>
    </source>
</reference>
<name>A0A261RP10_9BORD</name>
<dbReference type="InterPro" id="IPR043007">
    <property type="entry name" value="AtzD/Barbiturase_RUC"/>
</dbReference>
<keyword evidence="5" id="KW-1185">Reference proteome</keyword>
<feature type="binding site" evidence="3">
    <location>
        <begin position="362"/>
        <end position="363"/>
    </location>
    <ligand>
        <name>substrate</name>
    </ligand>
</feature>
<feature type="region of interest" description="RU A" evidence="3">
    <location>
        <begin position="1"/>
        <end position="107"/>
    </location>
</feature>
<evidence type="ECO:0000313" key="5">
    <source>
        <dbReference type="Proteomes" id="UP000216857"/>
    </source>
</evidence>
<dbReference type="Gene3D" id="3.30.1330.160">
    <property type="entry name" value="Cyanuric acid hydrolase/Barbituras, RU C"/>
    <property type="match status" value="1"/>
</dbReference>
<feature type="binding site" evidence="3">
    <location>
        <begin position="246"/>
        <end position="247"/>
    </location>
    <ligand>
        <name>substrate</name>
    </ligand>
</feature>
<feature type="binding site" evidence="3">
    <location>
        <position position="370"/>
    </location>
    <ligand>
        <name>Mg(2+)</name>
        <dbReference type="ChEBI" id="CHEBI:18420"/>
        <note>structural</note>
    </ligand>
</feature>
<comment type="pathway">
    <text evidence="3">Xenobiotic degradation; atrazine degradation; biuret from cyanurate: step 1/1.</text>
</comment>
<organism evidence="4 5">
    <name type="scientific">Bordetella genomosp. 9</name>
    <dbReference type="NCBI Taxonomy" id="1416803"/>
    <lineage>
        <taxon>Bacteria</taxon>
        <taxon>Pseudomonadati</taxon>
        <taxon>Pseudomonadota</taxon>
        <taxon>Betaproteobacteria</taxon>
        <taxon>Burkholderiales</taxon>
        <taxon>Alcaligenaceae</taxon>
        <taxon>Bordetella</taxon>
    </lineage>
</organism>
<dbReference type="UniPathway" id="UPA00008">
    <property type="reaction ID" value="UER00502"/>
</dbReference>
<evidence type="ECO:0000256" key="1">
    <source>
        <dbReference type="ARBA" id="ARBA00010947"/>
    </source>
</evidence>
<dbReference type="GO" id="GO:0046872">
    <property type="term" value="F:metal ion binding"/>
    <property type="evidence" value="ECO:0007669"/>
    <property type="project" value="UniProtKB-UniRule"/>
</dbReference>
<feature type="binding site" evidence="3">
    <location>
        <position position="369"/>
    </location>
    <ligand>
        <name>Mg(2+)</name>
        <dbReference type="ChEBI" id="CHEBI:18420"/>
        <note>structural</note>
    </ligand>
</feature>
<proteinExistence type="inferred from homology"/>
<dbReference type="NCBIfam" id="TIGR02714">
    <property type="entry name" value="amido_AtzD_TrzD"/>
    <property type="match status" value="1"/>
</dbReference>
<dbReference type="Gene3D" id="3.30.1330.170">
    <property type="entry name" value="Cyanuric acid hydrolase/Barbiturase, RU A"/>
    <property type="match status" value="1"/>
</dbReference>
<sequence>MNTPRLALVHRLPASAPDDVTALVQAVDRGEIDPRAIVAVLGKTEGNGCVNDFSRGLATQALKHAIARLARRDLDEVARDVAFVMSGGTEGGLSPHWLVFEVRNAPAAPAAPAEPETGPAAEGVPTLAIGVAITPAFLPEEIGRMPQALRTADAVHAAMRAAGIADVRDVHYVQVKCPLLTRARIAQAHGRGRDVATEDTYLSMGYSRGASALGVALALGEIAADALDDARVCRDAGLYSGRASTSAGIELMENQIMVLGNSAAWRSDYIVGHGVMRDALDVDAVDTALASVGLRMGGELRGSGRERVAAVLAKAEPSQTGAIRGRRHTMLDDSDIHASRHARALVGGVLAGVFGETQLFVSGGAEHQGPDGGGPVAVIARRAP</sequence>
<keyword evidence="3" id="KW-0460">Magnesium</keyword>
<comment type="activity regulation">
    <text evidence="3">Inhibited by barbituric acid.</text>
</comment>
<feature type="binding site" evidence="3">
    <location>
        <position position="373"/>
    </location>
    <ligand>
        <name>Mg(2+)</name>
        <dbReference type="ChEBI" id="CHEBI:18420"/>
        <note>structural</note>
    </ligand>
</feature>
<dbReference type="Gene3D" id="3.30.1330.180">
    <property type="entry name" value="Cyanuric acid hydrolase/Barbiturase, RU B"/>
    <property type="match status" value="1"/>
</dbReference>
<feature type="region of interest" description="RU C" evidence="3">
    <location>
        <begin position="269"/>
        <end position="384"/>
    </location>
</feature>
<feature type="site" description="Important for substrate specificity" evidence="3">
    <location>
        <position position="339"/>
    </location>
</feature>
<evidence type="ECO:0000256" key="3">
    <source>
        <dbReference type="HAMAP-Rule" id="MF_01989"/>
    </source>
</evidence>
<feature type="binding site" evidence="3">
    <location>
        <position position="55"/>
    </location>
    <ligand>
        <name>substrate</name>
    </ligand>
</feature>
<dbReference type="Pfam" id="PF09663">
    <property type="entry name" value="Amido_AtzD_TrzD"/>
    <property type="match status" value="1"/>
</dbReference>
<protein>
    <recommendedName>
        <fullName evidence="3">Cyanuric acid amidohydrolase</fullName>
        <shortName evidence="3">CAH</shortName>
        <ecNumber evidence="3">3.5.2.15</ecNumber>
    </recommendedName>
</protein>
<feature type="binding site" evidence="3">
    <location>
        <position position="208"/>
    </location>
    <ligand>
        <name>substrate</name>
    </ligand>
</feature>
<dbReference type="InterPro" id="IPR043008">
    <property type="entry name" value="AtzD/Barbiturase_RUA"/>
</dbReference>
<feature type="binding site" evidence="3">
    <location>
        <position position="365"/>
    </location>
    <ligand>
        <name>Mg(2+)</name>
        <dbReference type="ChEBI" id="CHEBI:18420"/>
        <note>structural</note>
    </ligand>
</feature>
<dbReference type="Proteomes" id="UP000216857">
    <property type="component" value="Unassembled WGS sequence"/>
</dbReference>
<dbReference type="InterPro" id="IPR014086">
    <property type="entry name" value="AtzD/Barbiturase"/>
</dbReference>
<accession>A0A261RP10</accession>
<dbReference type="AlphaFoldDB" id="A0A261RP10"/>
<comment type="caution">
    <text evidence="3">Lacks conserved residue(s) required for the propagation of feature annotation.</text>
</comment>
<comment type="caution">
    <text evidence="4">The sequence shown here is derived from an EMBL/GenBank/DDBJ whole genome shotgun (WGS) entry which is preliminary data.</text>
</comment>
<dbReference type="InterPro" id="IPR043006">
    <property type="entry name" value="AtzD/Barbiturase_RUB"/>
</dbReference>
<feature type="binding site" evidence="3">
    <location>
        <position position="343"/>
    </location>
    <ligand>
        <name>substrate</name>
    </ligand>
</feature>
<keyword evidence="3" id="KW-0479">Metal-binding</keyword>
<feature type="binding site" evidence="3">
    <location>
        <position position="316"/>
    </location>
    <ligand>
        <name>Mg(2+)</name>
        <dbReference type="ChEBI" id="CHEBI:18420"/>
        <note>structural</note>
    </ligand>
</feature>
<comment type="domain">
    <text evidence="3">The monomer structure is formed from three repeating units (RUs) that share the same structure as one another. The monomer, the active site and substrate all possess threefold rotational symmetry, to the extent that the active site possesses three potential Ser-Lys catalytic dyads. It is possible that any or all of the three active-site serines may act as nucleophile (albeit only one can do so per catalytic cycle).</text>
</comment>
<comment type="function">
    <text evidence="3">Responsible for the hydrolysis of cyanuric acid, an intermediate formed during catabolism of s-triazine based compounds in herbicides such as atrazine and polymers such as melamine. Catalyzes the hydrolytic opening of the s-triazine ring of cyanuric acid (2,4,6-trihydroxy-s-triazine) to yield carbon dioxide and carboxybiuret, which spontaneously decarboxylates to biuret.</text>
</comment>
<feature type="binding site" evidence="3">
    <location>
        <begin position="86"/>
        <end position="87"/>
    </location>
    <ligand>
        <name>substrate</name>
    </ligand>
</feature>
<feature type="active site" evidence="3">
    <location>
        <position position="176"/>
    </location>
</feature>